<dbReference type="Proteomes" id="UP001249959">
    <property type="component" value="Unassembled WGS sequence"/>
</dbReference>
<evidence type="ECO:0000256" key="2">
    <source>
        <dbReference type="ARBA" id="ARBA00022777"/>
    </source>
</evidence>
<dbReference type="PANTHER" id="PTHR46969">
    <property type="entry name" value="BIFUNCTIONAL PROTEIN HLDE"/>
    <property type="match status" value="1"/>
</dbReference>
<dbReference type="PANTHER" id="PTHR46969:SF1">
    <property type="entry name" value="BIFUNCTIONAL PROTEIN HLDE"/>
    <property type="match status" value="1"/>
</dbReference>
<keyword evidence="5" id="KW-1185">Reference proteome</keyword>
<reference evidence="4 5" key="1">
    <citation type="submission" date="2023-09" db="EMBL/GenBank/DDBJ databases">
        <title>Aquirufa genomes.</title>
        <authorList>
            <person name="Pitt A."/>
        </authorList>
    </citation>
    <scope>NUCLEOTIDE SEQUENCE [LARGE SCALE GENOMIC DNA]</scope>
    <source>
        <strain evidence="4 5">LEOWEIH-7C</strain>
    </source>
</reference>
<evidence type="ECO:0000313" key="5">
    <source>
        <dbReference type="Proteomes" id="UP001249959"/>
    </source>
</evidence>
<keyword evidence="2 4" id="KW-0418">Kinase</keyword>
<evidence type="ECO:0000259" key="3">
    <source>
        <dbReference type="Pfam" id="PF00294"/>
    </source>
</evidence>
<dbReference type="PROSITE" id="PS00584">
    <property type="entry name" value="PFKB_KINASES_2"/>
    <property type="match status" value="1"/>
</dbReference>
<organism evidence="4 5">
    <name type="scientific">Aquirufa regiilacus</name>
    <dbReference type="NCBI Taxonomy" id="3024868"/>
    <lineage>
        <taxon>Bacteria</taxon>
        <taxon>Pseudomonadati</taxon>
        <taxon>Bacteroidota</taxon>
        <taxon>Cytophagia</taxon>
        <taxon>Cytophagales</taxon>
        <taxon>Flectobacillaceae</taxon>
        <taxon>Aquirufa</taxon>
    </lineage>
</organism>
<name>A0ABU3TUY2_9BACT</name>
<protein>
    <submittedName>
        <fullName evidence="4">PfkB family carbohydrate kinase</fullName>
    </submittedName>
</protein>
<dbReference type="EMBL" id="JAVNWW010000007">
    <property type="protein sequence ID" value="MDU0809604.1"/>
    <property type="molecule type" value="Genomic_DNA"/>
</dbReference>
<sequence length="322" mass="35448">MNSQRLEALLAKISALRIAVIGDFALDFYFDFNPNTTDFSIETGKQVQHASKTKTYLGGAGNVAKNLACLGVQVDAFGLRGDDVFGREMEYLANSLQINTLQLKSKIPLDTPTYSKPMQAGIEQSRLDFGTQNQLFQQFTPEIIHELAIHASSYDWIIINEQFQIPLLNQATFEYLQKYVGEHAIADLRSLGQYATNTLLKVNELELTKIIGNTNDLEKAIKNWVAKRQKPVLVTLGEQGMVYASPAEFHWEKAIPLHGSIDTVGAGDMVVAAFSAARASGANIQEACLFASLAVHVSIHKMGETGSANPQEIIDAYHATRN</sequence>
<dbReference type="SUPFAM" id="SSF53613">
    <property type="entry name" value="Ribokinase-like"/>
    <property type="match status" value="1"/>
</dbReference>
<gene>
    <name evidence="4" type="ORF">PQG45_11240</name>
</gene>
<dbReference type="InterPro" id="IPR011611">
    <property type="entry name" value="PfkB_dom"/>
</dbReference>
<evidence type="ECO:0000256" key="1">
    <source>
        <dbReference type="ARBA" id="ARBA00022679"/>
    </source>
</evidence>
<dbReference type="InterPro" id="IPR002173">
    <property type="entry name" value="Carboh/pur_kinase_PfkB_CS"/>
</dbReference>
<dbReference type="RefSeq" id="WP_315577651.1">
    <property type="nucleotide sequence ID" value="NZ_JARDXH010000010.1"/>
</dbReference>
<dbReference type="GO" id="GO:0016301">
    <property type="term" value="F:kinase activity"/>
    <property type="evidence" value="ECO:0007669"/>
    <property type="project" value="UniProtKB-KW"/>
</dbReference>
<accession>A0ABU3TUY2</accession>
<comment type="caution">
    <text evidence="4">The sequence shown here is derived from an EMBL/GenBank/DDBJ whole genome shotgun (WGS) entry which is preliminary data.</text>
</comment>
<evidence type="ECO:0000313" key="4">
    <source>
        <dbReference type="EMBL" id="MDU0809604.1"/>
    </source>
</evidence>
<dbReference type="Pfam" id="PF00294">
    <property type="entry name" value="PfkB"/>
    <property type="match status" value="2"/>
</dbReference>
<dbReference type="Gene3D" id="3.40.1190.20">
    <property type="match status" value="1"/>
</dbReference>
<dbReference type="PROSITE" id="PS00583">
    <property type="entry name" value="PFKB_KINASES_1"/>
    <property type="match status" value="1"/>
</dbReference>
<feature type="domain" description="Carbohydrate kinase PfkB" evidence="3">
    <location>
        <begin position="18"/>
        <end position="103"/>
    </location>
</feature>
<feature type="domain" description="Carbohydrate kinase PfkB" evidence="3">
    <location>
        <begin position="198"/>
        <end position="307"/>
    </location>
</feature>
<keyword evidence="1" id="KW-0808">Transferase</keyword>
<proteinExistence type="predicted"/>
<dbReference type="InterPro" id="IPR029056">
    <property type="entry name" value="Ribokinase-like"/>
</dbReference>